<keyword evidence="1" id="KW-0732">Signal</keyword>
<dbReference type="RefSeq" id="WP_062660727.1">
    <property type="nucleotide sequence ID" value="NZ_FIZX01000001.1"/>
</dbReference>
<protein>
    <recommendedName>
        <fullName evidence="4">Lipoprotein-related protein</fullName>
    </recommendedName>
</protein>
<dbReference type="PANTHER" id="PTHR38013:SF1">
    <property type="entry name" value="GLYCOPROTEIN_POLYSACCHARIDE METABOLISM"/>
    <property type="match status" value="1"/>
</dbReference>
<name>A0A128ESR9_9GAMM</name>
<evidence type="ECO:0000256" key="1">
    <source>
        <dbReference type="SAM" id="SignalP"/>
    </source>
</evidence>
<reference evidence="3" key="1">
    <citation type="submission" date="2016-02" db="EMBL/GenBank/DDBJ databases">
        <authorList>
            <person name="Rodrigo-Torres Lidia"/>
            <person name="Arahal R.David."/>
        </authorList>
    </citation>
    <scope>NUCLEOTIDE SEQUENCE [LARGE SCALE GENOMIC DNA]</scope>
    <source>
        <strain evidence="3">CECT 9029</strain>
    </source>
</reference>
<dbReference type="InterPro" id="IPR053196">
    <property type="entry name" value="Lipoprotein_YbaY-like"/>
</dbReference>
<keyword evidence="3" id="KW-1185">Reference proteome</keyword>
<dbReference type="PANTHER" id="PTHR38013">
    <property type="entry name" value="GLYCOPROTEIN/POLYSACCHARIDE METABOLISM"/>
    <property type="match status" value="1"/>
</dbReference>
<evidence type="ECO:0000313" key="2">
    <source>
        <dbReference type="EMBL" id="CZF77603.1"/>
    </source>
</evidence>
<dbReference type="EMBL" id="FIZX01000001">
    <property type="protein sequence ID" value="CZF77603.1"/>
    <property type="molecule type" value="Genomic_DNA"/>
</dbReference>
<proteinExistence type="predicted"/>
<dbReference type="STRING" id="1796497.GCE9029_00307"/>
<organism evidence="2 3">
    <name type="scientific">Grimontia celer</name>
    <dbReference type="NCBI Taxonomy" id="1796497"/>
    <lineage>
        <taxon>Bacteria</taxon>
        <taxon>Pseudomonadati</taxon>
        <taxon>Pseudomonadota</taxon>
        <taxon>Gammaproteobacteria</taxon>
        <taxon>Vibrionales</taxon>
        <taxon>Vibrionaceae</taxon>
        <taxon>Grimontia</taxon>
    </lineage>
</organism>
<dbReference type="Proteomes" id="UP000071641">
    <property type="component" value="Unassembled WGS sequence"/>
</dbReference>
<accession>A0A128ESR9</accession>
<dbReference type="AlphaFoldDB" id="A0A128ESR9"/>
<gene>
    <name evidence="2" type="ORF">GCE9029_00307</name>
</gene>
<dbReference type="InterPro" id="IPR039366">
    <property type="entry name" value="Pilotin"/>
</dbReference>
<feature type="chain" id="PRO_5007281610" description="Lipoprotein-related protein" evidence="1">
    <location>
        <begin position="20"/>
        <end position="139"/>
    </location>
</feature>
<evidence type="ECO:0000313" key="3">
    <source>
        <dbReference type="Proteomes" id="UP000071641"/>
    </source>
</evidence>
<dbReference type="PROSITE" id="PS51257">
    <property type="entry name" value="PROKAR_LIPOPROTEIN"/>
    <property type="match status" value="1"/>
</dbReference>
<sequence length="139" mass="15139">MKKAFFGFFAALMALAFTACTDIIKDQDMATVTGEVYYLQRIALPDNAKLTVTLADVSLADAPMDVISSQSYMTEGRQVPLPFSLTYSPSEIKPGHTYNVSARIEVDGELVFISDTATHVINDPAKTQTVEVQVVSAVR</sequence>
<dbReference type="OrthoDB" id="5348860at2"/>
<evidence type="ECO:0008006" key="4">
    <source>
        <dbReference type="Google" id="ProtNLM"/>
    </source>
</evidence>
<feature type="signal peptide" evidence="1">
    <location>
        <begin position="1"/>
        <end position="19"/>
    </location>
</feature>
<dbReference type="Pfam" id="PF09619">
    <property type="entry name" value="YscW"/>
    <property type="match status" value="1"/>
</dbReference>